<proteinExistence type="predicted"/>
<keyword evidence="2" id="KW-0614">Plasmid</keyword>
<dbReference type="Proteomes" id="UP000664466">
    <property type="component" value="Unassembled WGS sequence"/>
</dbReference>
<evidence type="ECO:0000313" key="3">
    <source>
        <dbReference type="Proteomes" id="UP000664466"/>
    </source>
</evidence>
<dbReference type="EMBL" id="JAFMPM010000002">
    <property type="protein sequence ID" value="MBO0611344.1"/>
    <property type="molecule type" value="Genomic_DNA"/>
</dbReference>
<name>A0A8B0SNN7_9GAMM</name>
<dbReference type="RefSeq" id="WP_207249060.1">
    <property type="nucleotide sequence ID" value="NZ_JAFMPM010000002.1"/>
</dbReference>
<reference evidence="2" key="2">
    <citation type="submission" date="2021-04" db="EMBL/GenBank/DDBJ databases">
        <title>Complete Genome and methylome analysis of Thiothrix fructosivorans ATCC 49748.</title>
        <authorList>
            <person name="Fomenkov A."/>
            <person name="Sun L."/>
            <person name="Vincze T."/>
            <person name="Grabovich M.Y."/>
            <person name="Roberts R.J."/>
        </authorList>
    </citation>
    <scope>NUCLEOTIDE SEQUENCE</scope>
    <source>
        <strain evidence="2">ATCC 49748</strain>
        <plasmid evidence="2">pTfr12</plasmid>
    </source>
</reference>
<evidence type="ECO:0000313" key="1">
    <source>
        <dbReference type="EMBL" id="MBO0611344.1"/>
    </source>
</evidence>
<keyword evidence="3" id="KW-1185">Reference proteome</keyword>
<accession>A0A8B0SNN7</accession>
<geneLocation type="plasmid" evidence="2">
    <name>pTfr12</name>
</geneLocation>
<reference evidence="1 3" key="1">
    <citation type="submission" date="2021-03" db="EMBL/GenBank/DDBJ databases">
        <title>Draft genome and methylome analysis of Thiotrix fructosivoruns ATCC 49748.</title>
        <authorList>
            <person name="Fomenkov A."/>
            <person name="Grabovich M.Y."/>
            <person name="Roberts R.J."/>
        </authorList>
    </citation>
    <scope>NUCLEOTIDE SEQUENCE [LARGE SCALE GENOMIC DNA]</scope>
    <source>
        <strain evidence="1 3">ATCC 49748</strain>
        <plasmid evidence="1">pTfr12</plasmid>
    </source>
</reference>
<evidence type="ECO:0000313" key="2">
    <source>
        <dbReference type="EMBL" id="QTX12936.1"/>
    </source>
</evidence>
<organism evidence="2">
    <name type="scientific">Thiothrix fructosivorans</name>
    <dbReference type="NCBI Taxonomy" id="111770"/>
    <lineage>
        <taxon>Bacteria</taxon>
        <taxon>Pseudomonadati</taxon>
        <taxon>Pseudomonadota</taxon>
        <taxon>Gammaproteobacteria</taxon>
        <taxon>Thiotrichales</taxon>
        <taxon>Thiotrichaceae</taxon>
        <taxon>Thiothrix</taxon>
    </lineage>
</organism>
<gene>
    <name evidence="1" type="ORF">J1836_00120</name>
    <name evidence="2" type="ORF">J1836_020100</name>
</gene>
<dbReference type="EMBL" id="CP072749">
    <property type="protein sequence ID" value="QTX12936.1"/>
    <property type="molecule type" value="Genomic_DNA"/>
</dbReference>
<sequence length="79" mass="8415">MSKERPQAFVFVTSSGGVVARRCFFATPPAAYANPLWCCDAASRLHNGGEVAQFLHKTSYALCDASLLSHTAVAALRVA</sequence>
<protein>
    <submittedName>
        <fullName evidence="2">Uncharacterized protein</fullName>
    </submittedName>
</protein>
<dbReference type="AlphaFoldDB" id="A0A8B0SNN7"/>